<protein>
    <submittedName>
        <fullName evidence="1">Uncharacterized protein</fullName>
    </submittedName>
</protein>
<sequence length="166" mass="18622">MAAEHSRSDYITTLALSRAHLSHPLSGARHEPHVHHTPRLPTSVIPDLRFEQTYLKKIKPHVHVERKGKGKEREHERGEVISVEWKKVVWITARDQVISPLLQGALWGAASIFLRPMLGSLAAYLFPPAKHHPQGQEGTGAGWLRRWARSLFGGVGPALSQQSVHR</sequence>
<dbReference type="EMBL" id="MU277203">
    <property type="protein sequence ID" value="KAI0063360.1"/>
    <property type="molecule type" value="Genomic_DNA"/>
</dbReference>
<keyword evidence="2" id="KW-1185">Reference proteome</keyword>
<evidence type="ECO:0000313" key="2">
    <source>
        <dbReference type="Proteomes" id="UP000814140"/>
    </source>
</evidence>
<organism evidence="1 2">
    <name type="scientific">Artomyces pyxidatus</name>
    <dbReference type="NCBI Taxonomy" id="48021"/>
    <lineage>
        <taxon>Eukaryota</taxon>
        <taxon>Fungi</taxon>
        <taxon>Dikarya</taxon>
        <taxon>Basidiomycota</taxon>
        <taxon>Agaricomycotina</taxon>
        <taxon>Agaricomycetes</taxon>
        <taxon>Russulales</taxon>
        <taxon>Auriscalpiaceae</taxon>
        <taxon>Artomyces</taxon>
    </lineage>
</organism>
<accession>A0ACB8T615</accession>
<gene>
    <name evidence="1" type="ORF">BV25DRAFT_1915275</name>
</gene>
<comment type="caution">
    <text evidence="1">The sequence shown here is derived from an EMBL/GenBank/DDBJ whole genome shotgun (WGS) entry which is preliminary data.</text>
</comment>
<reference evidence="1" key="2">
    <citation type="journal article" date="2022" name="New Phytol.">
        <title>Evolutionary transition to the ectomycorrhizal habit in the genomes of a hyperdiverse lineage of mushroom-forming fungi.</title>
        <authorList>
            <person name="Looney B."/>
            <person name="Miyauchi S."/>
            <person name="Morin E."/>
            <person name="Drula E."/>
            <person name="Courty P.E."/>
            <person name="Kohler A."/>
            <person name="Kuo A."/>
            <person name="LaButti K."/>
            <person name="Pangilinan J."/>
            <person name="Lipzen A."/>
            <person name="Riley R."/>
            <person name="Andreopoulos W."/>
            <person name="He G."/>
            <person name="Johnson J."/>
            <person name="Nolan M."/>
            <person name="Tritt A."/>
            <person name="Barry K.W."/>
            <person name="Grigoriev I.V."/>
            <person name="Nagy L.G."/>
            <person name="Hibbett D."/>
            <person name="Henrissat B."/>
            <person name="Matheny P.B."/>
            <person name="Labbe J."/>
            <person name="Martin F.M."/>
        </authorList>
    </citation>
    <scope>NUCLEOTIDE SEQUENCE</scope>
    <source>
        <strain evidence="1">HHB10654</strain>
    </source>
</reference>
<dbReference type="Proteomes" id="UP000814140">
    <property type="component" value="Unassembled WGS sequence"/>
</dbReference>
<name>A0ACB8T615_9AGAM</name>
<reference evidence="1" key="1">
    <citation type="submission" date="2021-03" db="EMBL/GenBank/DDBJ databases">
        <authorList>
            <consortium name="DOE Joint Genome Institute"/>
            <person name="Ahrendt S."/>
            <person name="Looney B.P."/>
            <person name="Miyauchi S."/>
            <person name="Morin E."/>
            <person name="Drula E."/>
            <person name="Courty P.E."/>
            <person name="Chicoki N."/>
            <person name="Fauchery L."/>
            <person name="Kohler A."/>
            <person name="Kuo A."/>
            <person name="Labutti K."/>
            <person name="Pangilinan J."/>
            <person name="Lipzen A."/>
            <person name="Riley R."/>
            <person name="Andreopoulos W."/>
            <person name="He G."/>
            <person name="Johnson J."/>
            <person name="Barry K.W."/>
            <person name="Grigoriev I.V."/>
            <person name="Nagy L."/>
            <person name="Hibbett D."/>
            <person name="Henrissat B."/>
            <person name="Matheny P.B."/>
            <person name="Labbe J."/>
            <person name="Martin F."/>
        </authorList>
    </citation>
    <scope>NUCLEOTIDE SEQUENCE</scope>
    <source>
        <strain evidence="1">HHB10654</strain>
    </source>
</reference>
<proteinExistence type="predicted"/>
<evidence type="ECO:0000313" key="1">
    <source>
        <dbReference type="EMBL" id="KAI0063360.1"/>
    </source>
</evidence>